<dbReference type="SUPFAM" id="SSF52540">
    <property type="entry name" value="P-loop containing nucleoside triphosphate hydrolases"/>
    <property type="match status" value="1"/>
</dbReference>
<dbReference type="EC" id="2.5.1.75" evidence="10"/>
<feature type="region of interest" description="Interaction with substrate tRNA" evidence="10">
    <location>
        <begin position="36"/>
        <end position="39"/>
    </location>
</feature>
<protein>
    <recommendedName>
        <fullName evidence="10">tRNA dimethylallyltransferase</fullName>
        <ecNumber evidence="10">2.5.1.75</ecNumber>
    </recommendedName>
    <alternativeName>
        <fullName evidence="10">Dimethylallyl diphosphate:tRNA dimethylallyltransferase</fullName>
        <shortName evidence="10">DMAPP:tRNA dimethylallyltransferase</shortName>
        <shortName evidence="10">DMATase</shortName>
    </alternativeName>
    <alternativeName>
        <fullName evidence="10">Isopentenyl-diphosphate:tRNA isopentenyltransferase</fullName>
        <shortName evidence="10">IPP transferase</shortName>
        <shortName evidence="10">IPPT</shortName>
        <shortName evidence="10">IPTase</shortName>
    </alternativeName>
</protein>
<evidence type="ECO:0000256" key="6">
    <source>
        <dbReference type="ARBA" id="ARBA00022741"/>
    </source>
</evidence>
<comment type="subunit">
    <text evidence="10">Monomer.</text>
</comment>
<dbReference type="PANTHER" id="PTHR11088">
    <property type="entry name" value="TRNA DIMETHYLALLYLTRANSFERASE"/>
    <property type="match status" value="1"/>
</dbReference>
<feature type="binding site" evidence="10">
    <location>
        <begin position="13"/>
        <end position="18"/>
    </location>
    <ligand>
        <name>substrate</name>
    </ligand>
</feature>
<evidence type="ECO:0000256" key="3">
    <source>
        <dbReference type="ARBA" id="ARBA00005842"/>
    </source>
</evidence>
<evidence type="ECO:0000256" key="8">
    <source>
        <dbReference type="ARBA" id="ARBA00022842"/>
    </source>
</evidence>
<organism evidence="14 15">
    <name type="scientific">Natronospira bacteriovora</name>
    <dbReference type="NCBI Taxonomy" id="3069753"/>
    <lineage>
        <taxon>Bacteria</taxon>
        <taxon>Pseudomonadati</taxon>
        <taxon>Pseudomonadota</taxon>
        <taxon>Gammaproteobacteria</taxon>
        <taxon>Natronospirales</taxon>
        <taxon>Natronospiraceae</taxon>
        <taxon>Natronospira</taxon>
    </lineage>
</organism>
<keyword evidence="4 10" id="KW-0808">Transferase</keyword>
<comment type="similarity">
    <text evidence="3 10 13">Belongs to the IPP transferase family.</text>
</comment>
<gene>
    <name evidence="10 14" type="primary">miaA</name>
    <name evidence="14" type="ORF">RBH19_05880</name>
</gene>
<dbReference type="InterPro" id="IPR018022">
    <property type="entry name" value="IPT"/>
</dbReference>
<evidence type="ECO:0000256" key="5">
    <source>
        <dbReference type="ARBA" id="ARBA00022694"/>
    </source>
</evidence>
<evidence type="ECO:0000313" key="15">
    <source>
        <dbReference type="Proteomes" id="UP001239019"/>
    </source>
</evidence>
<keyword evidence="8 10" id="KW-0460">Magnesium</keyword>
<feature type="site" description="Interaction with substrate tRNA" evidence="10">
    <location>
        <position position="124"/>
    </location>
</feature>
<comment type="function">
    <text evidence="2 10 12">Catalyzes the transfer of a dimethylallyl group onto the adenine at position 37 in tRNAs that read codons beginning with uridine, leading to the formation of N6-(dimethylallyl)adenosine (i(6)A).</text>
</comment>
<reference evidence="14 15" key="1">
    <citation type="submission" date="2023-08" db="EMBL/GenBank/DDBJ databases">
        <title>Whole-genome sequencing of halo(alkali)philic microorganisms from hypersaline lakes.</title>
        <authorList>
            <person name="Sorokin D.Y."/>
            <person name="Abbas B."/>
            <person name="Merkel A.Y."/>
        </authorList>
    </citation>
    <scope>NUCLEOTIDE SEQUENCE [LARGE SCALE GENOMIC DNA]</scope>
    <source>
        <strain evidence="14 15">AB-CW4</strain>
    </source>
</reference>
<evidence type="ECO:0000256" key="4">
    <source>
        <dbReference type="ARBA" id="ARBA00022679"/>
    </source>
</evidence>
<keyword evidence="6 10" id="KW-0547">Nucleotide-binding</keyword>
<evidence type="ECO:0000256" key="10">
    <source>
        <dbReference type="HAMAP-Rule" id="MF_00185"/>
    </source>
</evidence>
<dbReference type="PANTHER" id="PTHR11088:SF60">
    <property type="entry name" value="TRNA DIMETHYLALLYLTRANSFERASE"/>
    <property type="match status" value="1"/>
</dbReference>
<evidence type="ECO:0000313" key="14">
    <source>
        <dbReference type="EMBL" id="MDQ2069392.1"/>
    </source>
</evidence>
<keyword evidence="7 10" id="KW-0067">ATP-binding</keyword>
<sequence>MAEQPVVCLMGPTASGKTDIAVRLVEEGPFDIISVDSALVYRGMDIGTAKPDAATLARAPHRLIDFLDPAEPYSAARFRGDARDEIKAIHAAGRIPLLVGGTMLYYRALLQGLSELPDADPSVRERLEAEAREQGWEALHERLAGVDPAAARRIHPNDPQRIQRALEVWEISGRPLSELQKRATVSQPPWPVVRIGLMPDDRAWLHERIARRFQLMIRQGLLDEVRALHERGDLSPDLPSIRAVGYRQIWACLDGECDLEEATRRGIVATRQLAKRQMTWMRSEPVLWRVACDQAGVFKRVRERLAGELPMCGL</sequence>
<dbReference type="GO" id="GO:0052381">
    <property type="term" value="F:tRNA dimethylallyltransferase activity"/>
    <property type="evidence" value="ECO:0007669"/>
    <property type="project" value="UniProtKB-EC"/>
</dbReference>
<dbReference type="HAMAP" id="MF_00185">
    <property type="entry name" value="IPP_trans"/>
    <property type="match status" value="1"/>
</dbReference>
<evidence type="ECO:0000256" key="12">
    <source>
        <dbReference type="RuleBase" id="RU003784"/>
    </source>
</evidence>
<feature type="site" description="Interaction with substrate tRNA" evidence="10">
    <location>
        <position position="102"/>
    </location>
</feature>
<feature type="region of interest" description="Interaction with substrate tRNA" evidence="10">
    <location>
        <begin position="160"/>
        <end position="164"/>
    </location>
</feature>
<dbReference type="Pfam" id="PF01715">
    <property type="entry name" value="IPPT"/>
    <property type="match status" value="1"/>
</dbReference>
<keyword evidence="5 10" id="KW-0819">tRNA processing</keyword>
<feature type="binding site" evidence="10">
    <location>
        <begin position="11"/>
        <end position="18"/>
    </location>
    <ligand>
        <name>ATP</name>
        <dbReference type="ChEBI" id="CHEBI:30616"/>
    </ligand>
</feature>
<evidence type="ECO:0000256" key="7">
    <source>
        <dbReference type="ARBA" id="ARBA00022840"/>
    </source>
</evidence>
<comment type="caution">
    <text evidence="14">The sequence shown here is derived from an EMBL/GenBank/DDBJ whole genome shotgun (WGS) entry which is preliminary data.</text>
</comment>
<evidence type="ECO:0000256" key="2">
    <source>
        <dbReference type="ARBA" id="ARBA00003213"/>
    </source>
</evidence>
<dbReference type="InterPro" id="IPR039657">
    <property type="entry name" value="Dimethylallyltransferase"/>
</dbReference>
<dbReference type="Gene3D" id="1.10.20.140">
    <property type="match status" value="1"/>
</dbReference>
<dbReference type="RefSeq" id="WP_306727893.1">
    <property type="nucleotide sequence ID" value="NZ_JAVDDT010000003.1"/>
</dbReference>
<comment type="catalytic activity">
    <reaction evidence="9 10 11">
        <text>adenosine(37) in tRNA + dimethylallyl diphosphate = N(6)-dimethylallyladenosine(37) in tRNA + diphosphate</text>
        <dbReference type="Rhea" id="RHEA:26482"/>
        <dbReference type="Rhea" id="RHEA-COMP:10162"/>
        <dbReference type="Rhea" id="RHEA-COMP:10375"/>
        <dbReference type="ChEBI" id="CHEBI:33019"/>
        <dbReference type="ChEBI" id="CHEBI:57623"/>
        <dbReference type="ChEBI" id="CHEBI:74411"/>
        <dbReference type="ChEBI" id="CHEBI:74415"/>
        <dbReference type="EC" id="2.5.1.75"/>
    </reaction>
</comment>
<dbReference type="Gene3D" id="3.40.50.300">
    <property type="entry name" value="P-loop containing nucleotide triphosphate hydrolases"/>
    <property type="match status" value="1"/>
</dbReference>
<accession>A0ABU0W5Z9</accession>
<dbReference type="NCBIfam" id="TIGR00174">
    <property type="entry name" value="miaA"/>
    <property type="match status" value="1"/>
</dbReference>
<name>A0ABU0W5Z9_9GAMM</name>
<evidence type="ECO:0000256" key="1">
    <source>
        <dbReference type="ARBA" id="ARBA00001946"/>
    </source>
</evidence>
<keyword evidence="15" id="KW-1185">Reference proteome</keyword>
<comment type="caution">
    <text evidence="10">Lacks conserved residue(s) required for the propagation of feature annotation.</text>
</comment>
<evidence type="ECO:0000256" key="13">
    <source>
        <dbReference type="RuleBase" id="RU003785"/>
    </source>
</evidence>
<dbReference type="InterPro" id="IPR027417">
    <property type="entry name" value="P-loop_NTPase"/>
</dbReference>
<comment type="cofactor">
    <cofactor evidence="1 10">
        <name>Mg(2+)</name>
        <dbReference type="ChEBI" id="CHEBI:18420"/>
    </cofactor>
</comment>
<dbReference type="EMBL" id="JAVDDT010000003">
    <property type="protein sequence ID" value="MDQ2069392.1"/>
    <property type="molecule type" value="Genomic_DNA"/>
</dbReference>
<evidence type="ECO:0000256" key="11">
    <source>
        <dbReference type="RuleBase" id="RU003783"/>
    </source>
</evidence>
<dbReference type="Proteomes" id="UP001239019">
    <property type="component" value="Unassembled WGS sequence"/>
</dbReference>
<proteinExistence type="inferred from homology"/>
<evidence type="ECO:0000256" key="9">
    <source>
        <dbReference type="ARBA" id="ARBA00049563"/>
    </source>
</evidence>